<evidence type="ECO:0000256" key="1">
    <source>
        <dbReference type="SAM" id="MobiDB-lite"/>
    </source>
</evidence>
<comment type="caution">
    <text evidence="2">The sequence shown here is derived from an EMBL/GenBank/DDBJ whole genome shotgun (WGS) entry which is preliminary data.</text>
</comment>
<dbReference type="EMBL" id="BTGU01021155">
    <property type="protein sequence ID" value="GMN75640.1"/>
    <property type="molecule type" value="Genomic_DNA"/>
</dbReference>
<sequence>RAGGRGPVGKRERGGGRGWGGGRPGLWSPALGDRRRRGLGHWQRWEGCRRWRR</sequence>
<proteinExistence type="predicted"/>
<feature type="non-terminal residue" evidence="2">
    <location>
        <position position="1"/>
    </location>
</feature>
<reference evidence="2" key="1">
    <citation type="submission" date="2023-07" db="EMBL/GenBank/DDBJ databases">
        <title>draft genome sequence of fig (Ficus carica).</title>
        <authorList>
            <person name="Takahashi T."/>
            <person name="Nishimura K."/>
        </authorList>
    </citation>
    <scope>NUCLEOTIDE SEQUENCE</scope>
</reference>
<gene>
    <name evidence="2" type="ORF">TIFTF001_056553</name>
</gene>
<name>A0AA88EKD4_FICCA</name>
<evidence type="ECO:0000313" key="2">
    <source>
        <dbReference type="EMBL" id="GMN75640.1"/>
    </source>
</evidence>
<organism evidence="2 3">
    <name type="scientific">Ficus carica</name>
    <name type="common">Common fig</name>
    <dbReference type="NCBI Taxonomy" id="3494"/>
    <lineage>
        <taxon>Eukaryota</taxon>
        <taxon>Viridiplantae</taxon>
        <taxon>Streptophyta</taxon>
        <taxon>Embryophyta</taxon>
        <taxon>Tracheophyta</taxon>
        <taxon>Spermatophyta</taxon>
        <taxon>Magnoliopsida</taxon>
        <taxon>eudicotyledons</taxon>
        <taxon>Gunneridae</taxon>
        <taxon>Pentapetalae</taxon>
        <taxon>rosids</taxon>
        <taxon>fabids</taxon>
        <taxon>Rosales</taxon>
        <taxon>Moraceae</taxon>
        <taxon>Ficeae</taxon>
        <taxon>Ficus</taxon>
    </lineage>
</organism>
<feature type="region of interest" description="Disordered" evidence="1">
    <location>
        <begin position="1"/>
        <end position="33"/>
    </location>
</feature>
<protein>
    <submittedName>
        <fullName evidence="2">Uncharacterized protein</fullName>
    </submittedName>
</protein>
<dbReference type="Proteomes" id="UP001187192">
    <property type="component" value="Unassembled WGS sequence"/>
</dbReference>
<keyword evidence="3" id="KW-1185">Reference proteome</keyword>
<accession>A0AA88EKD4</accession>
<dbReference type="AlphaFoldDB" id="A0AA88EKD4"/>
<evidence type="ECO:0000313" key="3">
    <source>
        <dbReference type="Proteomes" id="UP001187192"/>
    </source>
</evidence>